<proteinExistence type="predicted"/>
<evidence type="ECO:0000313" key="3">
    <source>
        <dbReference type="EMBL" id="GAA1919599.1"/>
    </source>
</evidence>
<reference evidence="3 4" key="1">
    <citation type="journal article" date="2019" name="Int. J. Syst. Evol. Microbiol.">
        <title>The Global Catalogue of Microorganisms (GCM) 10K type strain sequencing project: providing services to taxonomists for standard genome sequencing and annotation.</title>
        <authorList>
            <consortium name="The Broad Institute Genomics Platform"/>
            <consortium name="The Broad Institute Genome Sequencing Center for Infectious Disease"/>
            <person name="Wu L."/>
            <person name="Ma J."/>
        </authorList>
    </citation>
    <scope>NUCLEOTIDE SEQUENCE [LARGE SCALE GENOMIC DNA]</scope>
    <source>
        <strain evidence="3 4">JCM 14900</strain>
    </source>
</reference>
<organism evidence="3 4">
    <name type="scientific">Microbacterium aoyamense</name>
    <dbReference type="NCBI Taxonomy" id="344166"/>
    <lineage>
        <taxon>Bacteria</taxon>
        <taxon>Bacillati</taxon>
        <taxon>Actinomycetota</taxon>
        <taxon>Actinomycetes</taxon>
        <taxon>Micrococcales</taxon>
        <taxon>Microbacteriaceae</taxon>
        <taxon>Microbacterium</taxon>
    </lineage>
</organism>
<accession>A0ABN2PHR0</accession>
<dbReference type="Proteomes" id="UP001501343">
    <property type="component" value="Unassembled WGS sequence"/>
</dbReference>
<evidence type="ECO:0000256" key="1">
    <source>
        <dbReference type="SAM" id="MobiDB-lite"/>
    </source>
</evidence>
<feature type="domain" description="Polysaccharide pyruvyl transferase" evidence="2">
    <location>
        <begin position="16"/>
        <end position="325"/>
    </location>
</feature>
<feature type="region of interest" description="Disordered" evidence="1">
    <location>
        <begin position="76"/>
        <end position="103"/>
    </location>
</feature>
<evidence type="ECO:0000313" key="4">
    <source>
        <dbReference type="Proteomes" id="UP001501343"/>
    </source>
</evidence>
<comment type="caution">
    <text evidence="3">The sequence shown here is derived from an EMBL/GenBank/DDBJ whole genome shotgun (WGS) entry which is preliminary data.</text>
</comment>
<gene>
    <name evidence="3" type="ORF">GCM10009775_10240</name>
</gene>
<dbReference type="EMBL" id="BAAAOF010000002">
    <property type="protein sequence ID" value="GAA1919599.1"/>
    <property type="molecule type" value="Genomic_DNA"/>
</dbReference>
<dbReference type="InterPro" id="IPR007345">
    <property type="entry name" value="Polysacch_pyruvyl_Trfase"/>
</dbReference>
<dbReference type="Pfam" id="PF04230">
    <property type="entry name" value="PS_pyruv_trans"/>
    <property type="match status" value="1"/>
</dbReference>
<sequence length="391" mass="43580">MSIGRAAIVTIVDDANFGNRLQNFALQTALQSLGYEVETIRNVPPAMDRGMLASRAWKALRKDGLVEFARRNVRNLQRRRRSDKAPSGEQSHPQAPQMAPHRREAAIAEFSRRHIVTTHDSYPDLAPEAWGAKYDVGVVGSDQVWNHGFRNAQEIDFLTFLPQDRRIAYAASFGVHDIPEFLRARYAAWLDGIPHIGVREQRGAEIVRELTGREVPVVVDPTLLFDGEQWRSFASIPPEPPQDRKGVQFFLGGGRPDQIAWVQRHAAAIDVPLVDLSDTSIDEVAGLDPFGFVRTLSEAEFVATDSFHTALFALQFQRPVIIRSRDETDSRLRTLLALHGIAVDATEVSGLFVMSSADWEQSSQLIAQHREKSWGYLRAAVATAAGRDSAP</sequence>
<evidence type="ECO:0000259" key="2">
    <source>
        <dbReference type="Pfam" id="PF04230"/>
    </source>
</evidence>
<protein>
    <recommendedName>
        <fullName evidence="2">Polysaccharide pyruvyl transferase domain-containing protein</fullName>
    </recommendedName>
</protein>
<name>A0ABN2PHR0_9MICO</name>
<keyword evidence="4" id="KW-1185">Reference proteome</keyword>